<proteinExistence type="predicted"/>
<sequence>MGLVRWSVVASGVYIDPFTFSLPTLLYFVKRTGSKSRSLLPHLAIARLSDYWARFLGKRPNFFLRLIRPRLIGASFAVVGAYIDADCFSLKATHRKRRPKLYRCRNWLGRFPPLSDGIRSTIFEIGIRTRMDLVSARISFHCPWIAEKSSWRAAAFRLRFLSWSSKVTRSLRSQAIRLRLGHRSRC</sequence>
<dbReference type="AlphaFoldDB" id="A0A5C5WPK7"/>
<evidence type="ECO:0000256" key="1">
    <source>
        <dbReference type="SAM" id="Phobius"/>
    </source>
</evidence>
<protein>
    <submittedName>
        <fullName evidence="2">Uncharacterized protein</fullName>
    </submittedName>
</protein>
<evidence type="ECO:0000313" key="3">
    <source>
        <dbReference type="Proteomes" id="UP000316598"/>
    </source>
</evidence>
<keyword evidence="3" id="KW-1185">Reference proteome</keyword>
<name>A0A5C5WPK7_9BACT</name>
<keyword evidence="1" id="KW-0472">Membrane</keyword>
<gene>
    <name evidence="2" type="ORF">Pla22_03020</name>
</gene>
<keyword evidence="1" id="KW-0812">Transmembrane</keyword>
<evidence type="ECO:0000313" key="2">
    <source>
        <dbReference type="EMBL" id="TWT52676.1"/>
    </source>
</evidence>
<dbReference type="EMBL" id="SJPI01000001">
    <property type="protein sequence ID" value="TWT52676.1"/>
    <property type="molecule type" value="Genomic_DNA"/>
</dbReference>
<organism evidence="2 3">
    <name type="scientific">Rubripirellula amarantea</name>
    <dbReference type="NCBI Taxonomy" id="2527999"/>
    <lineage>
        <taxon>Bacteria</taxon>
        <taxon>Pseudomonadati</taxon>
        <taxon>Planctomycetota</taxon>
        <taxon>Planctomycetia</taxon>
        <taxon>Pirellulales</taxon>
        <taxon>Pirellulaceae</taxon>
        <taxon>Rubripirellula</taxon>
    </lineage>
</organism>
<keyword evidence="1" id="KW-1133">Transmembrane helix</keyword>
<feature type="transmembrane region" description="Helical" evidence="1">
    <location>
        <begin position="6"/>
        <end position="29"/>
    </location>
</feature>
<comment type="caution">
    <text evidence="2">The sequence shown here is derived from an EMBL/GenBank/DDBJ whole genome shotgun (WGS) entry which is preliminary data.</text>
</comment>
<reference evidence="2 3" key="1">
    <citation type="submission" date="2019-02" db="EMBL/GenBank/DDBJ databases">
        <title>Deep-cultivation of Planctomycetes and their phenomic and genomic characterization uncovers novel biology.</title>
        <authorList>
            <person name="Wiegand S."/>
            <person name="Jogler M."/>
            <person name="Boedeker C."/>
            <person name="Pinto D."/>
            <person name="Vollmers J."/>
            <person name="Rivas-Marin E."/>
            <person name="Kohn T."/>
            <person name="Peeters S.H."/>
            <person name="Heuer A."/>
            <person name="Rast P."/>
            <person name="Oberbeckmann S."/>
            <person name="Bunk B."/>
            <person name="Jeske O."/>
            <person name="Meyerdierks A."/>
            <person name="Storesund J.E."/>
            <person name="Kallscheuer N."/>
            <person name="Luecker S."/>
            <person name="Lage O.M."/>
            <person name="Pohl T."/>
            <person name="Merkel B.J."/>
            <person name="Hornburger P."/>
            <person name="Mueller R.-W."/>
            <person name="Bruemmer F."/>
            <person name="Labrenz M."/>
            <person name="Spormann A.M."/>
            <person name="Op Den Camp H."/>
            <person name="Overmann J."/>
            <person name="Amann R."/>
            <person name="Jetten M.S.M."/>
            <person name="Mascher T."/>
            <person name="Medema M.H."/>
            <person name="Devos D.P."/>
            <person name="Kaster A.-K."/>
            <person name="Ovreas L."/>
            <person name="Rohde M."/>
            <person name="Galperin M.Y."/>
            <person name="Jogler C."/>
        </authorList>
    </citation>
    <scope>NUCLEOTIDE SEQUENCE [LARGE SCALE GENOMIC DNA]</scope>
    <source>
        <strain evidence="2 3">Pla22</strain>
    </source>
</reference>
<dbReference type="Proteomes" id="UP000316598">
    <property type="component" value="Unassembled WGS sequence"/>
</dbReference>
<accession>A0A5C5WPK7</accession>